<reference evidence="2" key="1">
    <citation type="submission" date="2020-07" db="EMBL/GenBank/DDBJ databases">
        <title>Genome sequence and genetic diversity analysis of an under-domesticated orphan crop, white fonio (Digitaria exilis).</title>
        <authorList>
            <person name="Bennetzen J.L."/>
            <person name="Chen S."/>
            <person name="Ma X."/>
            <person name="Wang X."/>
            <person name="Yssel A.E.J."/>
            <person name="Chaluvadi S.R."/>
            <person name="Johnson M."/>
            <person name="Gangashetty P."/>
            <person name="Hamidou F."/>
            <person name="Sanogo M.D."/>
            <person name="Zwaenepoel A."/>
            <person name="Wallace J."/>
            <person name="Van De Peer Y."/>
            <person name="Van Deynze A."/>
        </authorList>
    </citation>
    <scope>NUCLEOTIDE SEQUENCE</scope>
    <source>
        <tissue evidence="2">Leaves</tissue>
    </source>
</reference>
<gene>
    <name evidence="2" type="ORF">HU200_026966</name>
</gene>
<accession>A0A835C0A7</accession>
<comment type="caution">
    <text evidence="2">The sequence shown here is derived from an EMBL/GenBank/DDBJ whole genome shotgun (WGS) entry which is preliminary data.</text>
</comment>
<dbReference type="EMBL" id="JACEFO010001730">
    <property type="protein sequence ID" value="KAF8715997.1"/>
    <property type="molecule type" value="Genomic_DNA"/>
</dbReference>
<protein>
    <submittedName>
        <fullName evidence="2">Uncharacterized protein</fullName>
    </submittedName>
</protein>
<evidence type="ECO:0000256" key="1">
    <source>
        <dbReference type="SAM" id="MobiDB-lite"/>
    </source>
</evidence>
<dbReference type="Proteomes" id="UP000636709">
    <property type="component" value="Unassembled WGS sequence"/>
</dbReference>
<feature type="region of interest" description="Disordered" evidence="1">
    <location>
        <begin position="1"/>
        <end position="20"/>
    </location>
</feature>
<evidence type="ECO:0000313" key="2">
    <source>
        <dbReference type="EMBL" id="KAF8715997.1"/>
    </source>
</evidence>
<organism evidence="2 3">
    <name type="scientific">Digitaria exilis</name>
    <dbReference type="NCBI Taxonomy" id="1010633"/>
    <lineage>
        <taxon>Eukaryota</taxon>
        <taxon>Viridiplantae</taxon>
        <taxon>Streptophyta</taxon>
        <taxon>Embryophyta</taxon>
        <taxon>Tracheophyta</taxon>
        <taxon>Spermatophyta</taxon>
        <taxon>Magnoliopsida</taxon>
        <taxon>Liliopsida</taxon>
        <taxon>Poales</taxon>
        <taxon>Poaceae</taxon>
        <taxon>PACMAD clade</taxon>
        <taxon>Panicoideae</taxon>
        <taxon>Panicodae</taxon>
        <taxon>Paniceae</taxon>
        <taxon>Anthephorinae</taxon>
        <taxon>Digitaria</taxon>
    </lineage>
</organism>
<sequence length="109" mass="12118">MEEGNSGPVHQEDSMEKAIQSASDKVIAIKSLESLRFLCKSLPKTDTFVRLKVSMDNGKLQQGDANNLKALNGNFLDHRNVDRSKPPVVEILGEFTFANRSRGRSLSRT</sequence>
<dbReference type="AlphaFoldDB" id="A0A835C0A7"/>
<evidence type="ECO:0000313" key="3">
    <source>
        <dbReference type="Proteomes" id="UP000636709"/>
    </source>
</evidence>
<proteinExistence type="predicted"/>
<keyword evidence="3" id="KW-1185">Reference proteome</keyword>
<name>A0A835C0A7_9POAL</name>
<dbReference type="OrthoDB" id="1938687at2759"/>